<keyword evidence="1" id="KW-0732">Signal</keyword>
<sequence length="32" mass="3971">MLLNTLFSFFICSLSWVFQHDTCFQPHLHFYF</sequence>
<name>A0A2P2QHH3_RHIMU</name>
<feature type="signal peptide" evidence="1">
    <location>
        <begin position="1"/>
        <end position="15"/>
    </location>
</feature>
<feature type="chain" id="PRO_5015133419" evidence="1">
    <location>
        <begin position="16"/>
        <end position="32"/>
    </location>
</feature>
<dbReference type="AlphaFoldDB" id="A0A2P2QHH3"/>
<proteinExistence type="predicted"/>
<evidence type="ECO:0000256" key="1">
    <source>
        <dbReference type="SAM" id="SignalP"/>
    </source>
</evidence>
<protein>
    <submittedName>
        <fullName evidence="2">Uncharacterized protein</fullName>
    </submittedName>
</protein>
<organism evidence="2">
    <name type="scientific">Rhizophora mucronata</name>
    <name type="common">Asiatic mangrove</name>
    <dbReference type="NCBI Taxonomy" id="61149"/>
    <lineage>
        <taxon>Eukaryota</taxon>
        <taxon>Viridiplantae</taxon>
        <taxon>Streptophyta</taxon>
        <taxon>Embryophyta</taxon>
        <taxon>Tracheophyta</taxon>
        <taxon>Spermatophyta</taxon>
        <taxon>Magnoliopsida</taxon>
        <taxon>eudicotyledons</taxon>
        <taxon>Gunneridae</taxon>
        <taxon>Pentapetalae</taxon>
        <taxon>rosids</taxon>
        <taxon>fabids</taxon>
        <taxon>Malpighiales</taxon>
        <taxon>Rhizophoraceae</taxon>
        <taxon>Rhizophora</taxon>
    </lineage>
</organism>
<evidence type="ECO:0000313" key="2">
    <source>
        <dbReference type="EMBL" id="MBX66335.1"/>
    </source>
</evidence>
<accession>A0A2P2QHH3</accession>
<reference evidence="2" key="1">
    <citation type="submission" date="2018-02" db="EMBL/GenBank/DDBJ databases">
        <title>Rhizophora mucronata_Transcriptome.</title>
        <authorList>
            <person name="Meera S.P."/>
            <person name="Sreeshan A."/>
            <person name="Augustine A."/>
        </authorList>
    </citation>
    <scope>NUCLEOTIDE SEQUENCE</scope>
    <source>
        <tissue evidence="2">Leaf</tissue>
    </source>
</reference>
<dbReference type="EMBL" id="GGEC01085851">
    <property type="protein sequence ID" value="MBX66335.1"/>
    <property type="molecule type" value="Transcribed_RNA"/>
</dbReference>